<dbReference type="PANTHER" id="PTHR11505">
    <property type="entry name" value="L1 TRANSPOSABLE ELEMENT-RELATED"/>
    <property type="match status" value="1"/>
</dbReference>
<dbReference type="Gene3D" id="3.30.70.1820">
    <property type="entry name" value="L1 transposable element, RRM domain"/>
    <property type="match status" value="1"/>
</dbReference>
<organism evidence="2 3">
    <name type="scientific">Liparis tanakae</name>
    <name type="common">Tanaka's snailfish</name>
    <dbReference type="NCBI Taxonomy" id="230148"/>
    <lineage>
        <taxon>Eukaryota</taxon>
        <taxon>Metazoa</taxon>
        <taxon>Chordata</taxon>
        <taxon>Craniata</taxon>
        <taxon>Vertebrata</taxon>
        <taxon>Euteleostomi</taxon>
        <taxon>Actinopterygii</taxon>
        <taxon>Neopterygii</taxon>
        <taxon>Teleostei</taxon>
        <taxon>Neoteleostei</taxon>
        <taxon>Acanthomorphata</taxon>
        <taxon>Eupercaria</taxon>
        <taxon>Perciformes</taxon>
        <taxon>Cottioidei</taxon>
        <taxon>Cottales</taxon>
        <taxon>Liparidae</taxon>
        <taxon>Liparis</taxon>
    </lineage>
</organism>
<evidence type="ECO:0008006" key="4">
    <source>
        <dbReference type="Google" id="ProtNLM"/>
    </source>
</evidence>
<evidence type="ECO:0000256" key="1">
    <source>
        <dbReference type="SAM" id="Coils"/>
    </source>
</evidence>
<name>A0A4Z2E5J6_9TELE</name>
<gene>
    <name evidence="2" type="ORF">EYF80_065819</name>
</gene>
<sequence length="166" mass="19440">MDEAEQRISDTEDSVSQLLAKLERTETRLTEAITRLEDQENRSRRNNIKIINLPEHTEGTNARDFFESWLPKVLKLTVKNDRLKLDRCHRGPAHLQNNSTRSRTVYIRLHNFADQQLIMKPVGKKLREFLEAKTSLRDLGIRYQMLYPAVLRVTDDGGVRHFRSAK</sequence>
<evidence type="ECO:0000313" key="2">
    <source>
        <dbReference type="EMBL" id="TNN24058.1"/>
    </source>
</evidence>
<protein>
    <recommendedName>
        <fullName evidence="4">LINE-1 type transposase domain-containing protein 1</fullName>
    </recommendedName>
</protein>
<accession>A0A4Z2E5J6</accession>
<dbReference type="EMBL" id="SRLO01016539">
    <property type="protein sequence ID" value="TNN24058.1"/>
    <property type="molecule type" value="Genomic_DNA"/>
</dbReference>
<keyword evidence="3" id="KW-1185">Reference proteome</keyword>
<comment type="caution">
    <text evidence="2">The sequence shown here is derived from an EMBL/GenBank/DDBJ whole genome shotgun (WGS) entry which is preliminary data.</text>
</comment>
<reference evidence="2 3" key="1">
    <citation type="submission" date="2019-03" db="EMBL/GenBank/DDBJ databases">
        <title>First draft genome of Liparis tanakae, snailfish: a comprehensive survey of snailfish specific genes.</title>
        <authorList>
            <person name="Kim W."/>
            <person name="Song I."/>
            <person name="Jeong J.-H."/>
            <person name="Kim D."/>
            <person name="Kim S."/>
            <person name="Ryu S."/>
            <person name="Song J.Y."/>
            <person name="Lee S.K."/>
        </authorList>
    </citation>
    <scope>NUCLEOTIDE SEQUENCE [LARGE SCALE GENOMIC DNA]</scope>
    <source>
        <tissue evidence="2">Muscle</tissue>
    </source>
</reference>
<feature type="coiled-coil region" evidence="1">
    <location>
        <begin position="1"/>
        <end position="42"/>
    </location>
</feature>
<keyword evidence="1" id="KW-0175">Coiled coil</keyword>
<dbReference type="InterPro" id="IPR004244">
    <property type="entry name" value="Transposase_22"/>
</dbReference>
<proteinExistence type="predicted"/>
<dbReference type="OrthoDB" id="10059413at2759"/>
<evidence type="ECO:0000313" key="3">
    <source>
        <dbReference type="Proteomes" id="UP000314294"/>
    </source>
</evidence>
<dbReference type="AlphaFoldDB" id="A0A4Z2E5J6"/>
<dbReference type="Proteomes" id="UP000314294">
    <property type="component" value="Unassembled WGS sequence"/>
</dbReference>